<dbReference type="InterPro" id="IPR036322">
    <property type="entry name" value="WD40_repeat_dom_sf"/>
</dbReference>
<dbReference type="InterPro" id="IPR044230">
    <property type="entry name" value="GTF3C4"/>
</dbReference>
<organism evidence="2 3">
    <name type="scientific">Actinidia rufa</name>
    <dbReference type="NCBI Taxonomy" id="165716"/>
    <lineage>
        <taxon>Eukaryota</taxon>
        <taxon>Viridiplantae</taxon>
        <taxon>Streptophyta</taxon>
        <taxon>Embryophyta</taxon>
        <taxon>Tracheophyta</taxon>
        <taxon>Spermatophyta</taxon>
        <taxon>Magnoliopsida</taxon>
        <taxon>eudicotyledons</taxon>
        <taxon>Gunneridae</taxon>
        <taxon>Pentapetalae</taxon>
        <taxon>asterids</taxon>
        <taxon>Ericales</taxon>
        <taxon>Actinidiaceae</taxon>
        <taxon>Actinidia</taxon>
    </lineage>
</organism>
<name>A0A7J0G6F3_9ERIC</name>
<dbReference type="PANTHER" id="PTHR15496">
    <property type="entry name" value="GENERAL TRANSCRIPTION FACTOR 3C POLYPEPTIDE 4 FAMILY"/>
    <property type="match status" value="1"/>
</dbReference>
<dbReference type="SMART" id="SM00320">
    <property type="entry name" value="WD40"/>
    <property type="match status" value="3"/>
</dbReference>
<sequence>MASPFQAAALVASPSYPNAFAWSDENLVAVASGHLVTILNPATPFGPGGLITISPSKSFPIGVIERKDLLSGCLLPTCLSRNLRPCVRSISWSPIGFAPNSGCLLAVCTTEGQAKVYRMLYCEFSAEWVEEQIHQPGLENECSGSSVGWGSTYLDSRHAGSLEWCRSSCCVLGDRWKPPSMDTGNLPQEISLCNSCKVEEILKTGDVVEAWTNDRWVEGIFMGLIESGLLVKLHGDIGSVTLDVSCVRLAPLWINEQNSWQVTLVKIEMKGPELCKVVEIKSDNRKANNVNQIVPVPNSKAKSTKKVPEKSPLPLITADQYSSRCAMLSLLVVAWDSTAAFLVGFLQAHSAWITSIGWALFASDASDPQLLLATGSSDGSVKIWLGDNGALLKCSEVNHTPFSLLKEVIIVDLVPVAIVSLIVPVQSPNKMHLAVGKGSGSIDVCDISTATSKYDEVSSYGAHDHIVTGLAWAFDGCCLYSCGQHVAPKYIEHAIAKRLISCGGTQLGLNIEENLSQVSRLLSKISSRRLHLLNIISRRVVLAELQADNINCSKKILGVYGAEQHLALWLELILSSESELRGRLVAISLSAVSSLISHSSISGNCYLVGYALMEQWVALNHDYVQDNLKILVAEVSKLKKGTPYHLCLYLVIV</sequence>
<keyword evidence="3" id="KW-1185">Reference proteome</keyword>
<feature type="repeat" description="WD" evidence="1">
    <location>
        <begin position="371"/>
        <end position="384"/>
    </location>
</feature>
<gene>
    <name evidence="2" type="ORF">Acr_18g0005360</name>
</gene>
<dbReference type="EMBL" id="BJWL01000018">
    <property type="protein sequence ID" value="GFZ06366.1"/>
    <property type="molecule type" value="Genomic_DNA"/>
</dbReference>
<dbReference type="PANTHER" id="PTHR15496:SF2">
    <property type="entry name" value="GENERAL TRANSCRIPTION FACTOR 3C POLYPEPTIDE 4"/>
    <property type="match status" value="1"/>
</dbReference>
<comment type="caution">
    <text evidence="2">The sequence shown here is derived from an EMBL/GenBank/DDBJ whole genome shotgun (WGS) entry which is preliminary data.</text>
</comment>
<evidence type="ECO:0000313" key="3">
    <source>
        <dbReference type="Proteomes" id="UP000585474"/>
    </source>
</evidence>
<accession>A0A7J0G6F3</accession>
<evidence type="ECO:0000313" key="2">
    <source>
        <dbReference type="EMBL" id="GFZ06366.1"/>
    </source>
</evidence>
<dbReference type="GO" id="GO:0004402">
    <property type="term" value="F:histone acetyltransferase activity"/>
    <property type="evidence" value="ECO:0007669"/>
    <property type="project" value="InterPro"/>
</dbReference>
<dbReference type="GO" id="GO:0000127">
    <property type="term" value="C:transcription factor TFIIIC complex"/>
    <property type="evidence" value="ECO:0007669"/>
    <property type="project" value="InterPro"/>
</dbReference>
<dbReference type="OrthoDB" id="6021743at2759"/>
<dbReference type="PROSITE" id="PS50082">
    <property type="entry name" value="WD_REPEATS_2"/>
    <property type="match status" value="1"/>
</dbReference>
<dbReference type="Proteomes" id="UP000585474">
    <property type="component" value="Unassembled WGS sequence"/>
</dbReference>
<dbReference type="SUPFAM" id="SSF50978">
    <property type="entry name" value="WD40 repeat-like"/>
    <property type="match status" value="1"/>
</dbReference>
<reference evidence="2 3" key="1">
    <citation type="submission" date="2019-07" db="EMBL/GenBank/DDBJ databases">
        <title>De Novo Assembly of kiwifruit Actinidia rufa.</title>
        <authorList>
            <person name="Sugita-Konishi S."/>
            <person name="Sato K."/>
            <person name="Mori E."/>
            <person name="Abe Y."/>
            <person name="Kisaki G."/>
            <person name="Hamano K."/>
            <person name="Suezawa K."/>
            <person name="Otani M."/>
            <person name="Fukuda T."/>
            <person name="Manabe T."/>
            <person name="Gomi K."/>
            <person name="Tabuchi M."/>
            <person name="Akimitsu K."/>
            <person name="Kataoka I."/>
        </authorList>
    </citation>
    <scope>NUCLEOTIDE SEQUENCE [LARGE SCALE GENOMIC DNA]</scope>
    <source>
        <strain evidence="3">cv. Fuchu</strain>
    </source>
</reference>
<dbReference type="AlphaFoldDB" id="A0A7J0G6F3"/>
<dbReference type="InterPro" id="IPR015943">
    <property type="entry name" value="WD40/YVTN_repeat-like_dom_sf"/>
</dbReference>
<dbReference type="InterPro" id="IPR001680">
    <property type="entry name" value="WD40_rpt"/>
</dbReference>
<protein>
    <submittedName>
        <fullName evidence="2">Transducin/WD40 repeat-like superfamily protein</fullName>
    </submittedName>
</protein>
<dbReference type="Pfam" id="PF00400">
    <property type="entry name" value="WD40"/>
    <property type="match status" value="1"/>
</dbReference>
<proteinExistence type="predicted"/>
<dbReference type="GO" id="GO:0006384">
    <property type="term" value="P:transcription initiation at RNA polymerase III promoter"/>
    <property type="evidence" value="ECO:0007669"/>
    <property type="project" value="InterPro"/>
</dbReference>
<keyword evidence="1" id="KW-0853">WD repeat</keyword>
<evidence type="ECO:0000256" key="1">
    <source>
        <dbReference type="PROSITE-ProRule" id="PRU00221"/>
    </source>
</evidence>
<dbReference type="Gene3D" id="2.130.10.10">
    <property type="entry name" value="YVTN repeat-like/Quinoprotein amine dehydrogenase"/>
    <property type="match status" value="2"/>
</dbReference>